<keyword evidence="1" id="KW-0479">Metal-binding</keyword>
<evidence type="ECO:0000259" key="7">
    <source>
        <dbReference type="PROSITE" id="PS50089"/>
    </source>
</evidence>
<evidence type="ECO:0000313" key="10">
    <source>
        <dbReference type="Proteomes" id="UP000193986"/>
    </source>
</evidence>
<dbReference type="InterPro" id="IPR011016">
    <property type="entry name" value="Znf_RING-CH"/>
</dbReference>
<evidence type="ECO:0000256" key="4">
    <source>
        <dbReference type="PROSITE-ProRule" id="PRU00175"/>
    </source>
</evidence>
<dbReference type="Proteomes" id="UP000193986">
    <property type="component" value="Unassembled WGS sequence"/>
</dbReference>
<dbReference type="EMBL" id="MCFC01000029">
    <property type="protein sequence ID" value="ORY28832.1"/>
    <property type="molecule type" value="Genomic_DNA"/>
</dbReference>
<dbReference type="GO" id="GO:0008270">
    <property type="term" value="F:zinc ion binding"/>
    <property type="evidence" value="ECO:0007669"/>
    <property type="project" value="UniProtKB-KW"/>
</dbReference>
<organism evidence="9 10">
    <name type="scientific">Naematelia encephala</name>
    <dbReference type="NCBI Taxonomy" id="71784"/>
    <lineage>
        <taxon>Eukaryota</taxon>
        <taxon>Fungi</taxon>
        <taxon>Dikarya</taxon>
        <taxon>Basidiomycota</taxon>
        <taxon>Agaricomycotina</taxon>
        <taxon>Tremellomycetes</taxon>
        <taxon>Tremellales</taxon>
        <taxon>Naemateliaceae</taxon>
        <taxon>Naematelia</taxon>
    </lineage>
</organism>
<protein>
    <submittedName>
        <fullName evidence="9">Uncharacterized protein</fullName>
    </submittedName>
</protein>
<comment type="caution">
    <text evidence="9">The sequence shown here is derived from an EMBL/GenBank/DDBJ whole genome shotgun (WGS) entry which is preliminary data.</text>
</comment>
<feature type="domain" description="RING-CH-type" evidence="8">
    <location>
        <begin position="79"/>
        <end position="147"/>
    </location>
</feature>
<dbReference type="PANTHER" id="PTHR46347">
    <property type="entry name" value="RING/FYVE/PHD ZINC FINGER SUPERFAMILY PROTEIN"/>
    <property type="match status" value="1"/>
</dbReference>
<evidence type="ECO:0000256" key="5">
    <source>
        <dbReference type="SAM" id="MobiDB-lite"/>
    </source>
</evidence>
<reference evidence="9 10" key="1">
    <citation type="submission" date="2016-07" db="EMBL/GenBank/DDBJ databases">
        <title>Pervasive Adenine N6-methylation of Active Genes in Fungi.</title>
        <authorList>
            <consortium name="DOE Joint Genome Institute"/>
            <person name="Mondo S.J."/>
            <person name="Dannebaum R.O."/>
            <person name="Kuo R.C."/>
            <person name="Labutti K."/>
            <person name="Haridas S."/>
            <person name="Kuo A."/>
            <person name="Salamov A."/>
            <person name="Ahrendt S.R."/>
            <person name="Lipzen A."/>
            <person name="Sullivan W."/>
            <person name="Andreopoulos W.B."/>
            <person name="Clum A."/>
            <person name="Lindquist E."/>
            <person name="Daum C."/>
            <person name="Ramamoorthy G.K."/>
            <person name="Gryganskyi A."/>
            <person name="Culley D."/>
            <person name="Magnuson J.K."/>
            <person name="James T.Y."/>
            <person name="O'Malley M.A."/>
            <person name="Stajich J.E."/>
            <person name="Spatafora J.W."/>
            <person name="Visel A."/>
            <person name="Grigoriev I.V."/>
        </authorList>
    </citation>
    <scope>NUCLEOTIDE SEQUENCE [LARGE SCALE GENOMIC DNA]</scope>
    <source>
        <strain evidence="9 10">68-887.2</strain>
    </source>
</reference>
<feature type="transmembrane region" description="Helical" evidence="6">
    <location>
        <begin position="160"/>
        <end position="185"/>
    </location>
</feature>
<dbReference type="Pfam" id="PF12906">
    <property type="entry name" value="RINGv"/>
    <property type="match status" value="1"/>
</dbReference>
<evidence type="ECO:0000313" key="9">
    <source>
        <dbReference type="EMBL" id="ORY28832.1"/>
    </source>
</evidence>
<dbReference type="PANTHER" id="PTHR46347:SF1">
    <property type="entry name" value="RING_FYVE_PHD ZINC FINGER SUPERFAMILY PROTEIN"/>
    <property type="match status" value="1"/>
</dbReference>
<feature type="transmembrane region" description="Helical" evidence="6">
    <location>
        <begin position="319"/>
        <end position="339"/>
    </location>
</feature>
<evidence type="ECO:0000259" key="8">
    <source>
        <dbReference type="PROSITE" id="PS51292"/>
    </source>
</evidence>
<feature type="compositionally biased region" description="Basic and acidic residues" evidence="5">
    <location>
        <begin position="38"/>
        <end position="48"/>
    </location>
</feature>
<dbReference type="InterPro" id="IPR001841">
    <property type="entry name" value="Znf_RING"/>
</dbReference>
<evidence type="ECO:0000256" key="6">
    <source>
        <dbReference type="SAM" id="Phobius"/>
    </source>
</evidence>
<dbReference type="Gene3D" id="3.30.40.10">
    <property type="entry name" value="Zinc/RING finger domain, C3HC4 (zinc finger)"/>
    <property type="match status" value="1"/>
</dbReference>
<feature type="transmembrane region" description="Helical" evidence="6">
    <location>
        <begin position="220"/>
        <end position="245"/>
    </location>
</feature>
<feature type="domain" description="RING-type" evidence="7">
    <location>
        <begin position="87"/>
        <end position="141"/>
    </location>
</feature>
<accession>A0A1Y2B1Y6</accession>
<dbReference type="SMART" id="SM00744">
    <property type="entry name" value="RINGv"/>
    <property type="match status" value="1"/>
</dbReference>
<sequence>MAQPLFHQPASVYATDWHDDELDTEAVDQSLPSTPMAEKYEPYVHRSAAEMPSEAPELESDVSPSPEVDVSSEDHREVKPEQDEPQCRICFGGVEEEEMLGRLISPCLCSGSMRYVHVQCINAWRGTGTNAKAFMECPQCHHHYRLRRTLISGIATSRPLLLLLSSTFFLLLTLSSGALIHYLLLSPRLSSSILSPDVRLSTGNLFDLDMDDDYMYDGGGIVIIGGGTTLVADVVFGAIQAFTLIASRLSELDLGMPLPPFLSSIVYWLGLRVLLGISLLGSLSFISLLLSFSLFAPLQIANNFRGGFFRRFRTAQRTEGGGTSVGTIMIVLFVLVGAVNSMRRAY</sequence>
<keyword evidence="6" id="KW-0472">Membrane</keyword>
<evidence type="ECO:0000256" key="3">
    <source>
        <dbReference type="ARBA" id="ARBA00022833"/>
    </source>
</evidence>
<dbReference type="InParanoid" id="A0A1Y2B1Y6"/>
<name>A0A1Y2B1Y6_9TREE</name>
<feature type="transmembrane region" description="Helical" evidence="6">
    <location>
        <begin position="265"/>
        <end position="298"/>
    </location>
</feature>
<dbReference type="PROSITE" id="PS50089">
    <property type="entry name" value="ZF_RING_2"/>
    <property type="match status" value="1"/>
</dbReference>
<dbReference type="CDD" id="cd16495">
    <property type="entry name" value="RING_CH-C4HC3_MARCH"/>
    <property type="match status" value="1"/>
</dbReference>
<dbReference type="SUPFAM" id="SSF57850">
    <property type="entry name" value="RING/U-box"/>
    <property type="match status" value="1"/>
</dbReference>
<keyword evidence="6" id="KW-0812">Transmembrane</keyword>
<feature type="region of interest" description="Disordered" evidence="5">
    <location>
        <begin position="27"/>
        <end position="82"/>
    </location>
</feature>
<dbReference type="STRING" id="71784.A0A1Y2B1Y6"/>
<keyword evidence="2 4" id="KW-0863">Zinc-finger</keyword>
<feature type="compositionally biased region" description="Basic and acidic residues" evidence="5">
    <location>
        <begin position="72"/>
        <end position="82"/>
    </location>
</feature>
<evidence type="ECO:0000256" key="1">
    <source>
        <dbReference type="ARBA" id="ARBA00022723"/>
    </source>
</evidence>
<gene>
    <name evidence="9" type="ORF">BCR39DRAFT_559395</name>
</gene>
<dbReference type="AlphaFoldDB" id="A0A1Y2B1Y6"/>
<keyword evidence="3" id="KW-0862">Zinc</keyword>
<evidence type="ECO:0000256" key="2">
    <source>
        <dbReference type="ARBA" id="ARBA00022771"/>
    </source>
</evidence>
<dbReference type="OrthoDB" id="264354at2759"/>
<keyword evidence="10" id="KW-1185">Reference proteome</keyword>
<keyword evidence="6" id="KW-1133">Transmembrane helix</keyword>
<dbReference type="InterPro" id="IPR013083">
    <property type="entry name" value="Znf_RING/FYVE/PHD"/>
</dbReference>
<dbReference type="PROSITE" id="PS51292">
    <property type="entry name" value="ZF_RING_CH"/>
    <property type="match status" value="1"/>
</dbReference>
<proteinExistence type="predicted"/>